<dbReference type="SUPFAM" id="SSF56349">
    <property type="entry name" value="DNA breaking-rejoining enzymes"/>
    <property type="match status" value="1"/>
</dbReference>
<dbReference type="InterPro" id="IPR044068">
    <property type="entry name" value="CB"/>
</dbReference>
<keyword evidence="5" id="KW-1185">Reference proteome</keyword>
<dbReference type="InterPro" id="IPR011010">
    <property type="entry name" value="DNA_brk_join_enz"/>
</dbReference>
<evidence type="ECO:0000256" key="2">
    <source>
        <dbReference type="PROSITE-ProRule" id="PRU01248"/>
    </source>
</evidence>
<evidence type="ECO:0000256" key="1">
    <source>
        <dbReference type="ARBA" id="ARBA00023125"/>
    </source>
</evidence>
<gene>
    <name evidence="4" type="ORF">FHU36_006788</name>
</gene>
<dbReference type="EMBL" id="JACHJB010000003">
    <property type="protein sequence ID" value="MBB6350216.1"/>
    <property type="molecule type" value="Genomic_DNA"/>
</dbReference>
<name>A0A7X0CAQ8_9ACTN</name>
<keyword evidence="1 2" id="KW-0238">DNA-binding</keyword>
<dbReference type="Proteomes" id="UP000583800">
    <property type="component" value="Unassembled WGS sequence"/>
</dbReference>
<comment type="caution">
    <text evidence="4">The sequence shown here is derived from an EMBL/GenBank/DDBJ whole genome shotgun (WGS) entry which is preliminary data.</text>
</comment>
<organism evidence="4 5">
    <name type="scientific">Nonomuraea muscovyensis</name>
    <dbReference type="NCBI Taxonomy" id="1124761"/>
    <lineage>
        <taxon>Bacteria</taxon>
        <taxon>Bacillati</taxon>
        <taxon>Actinomycetota</taxon>
        <taxon>Actinomycetes</taxon>
        <taxon>Streptosporangiales</taxon>
        <taxon>Streptosporangiaceae</taxon>
        <taxon>Nonomuraea</taxon>
    </lineage>
</organism>
<evidence type="ECO:0000313" key="4">
    <source>
        <dbReference type="EMBL" id="MBB6350216.1"/>
    </source>
</evidence>
<evidence type="ECO:0000259" key="3">
    <source>
        <dbReference type="PROSITE" id="PS51900"/>
    </source>
</evidence>
<dbReference type="InterPro" id="IPR010998">
    <property type="entry name" value="Integrase_recombinase_N"/>
</dbReference>
<evidence type="ECO:0000313" key="5">
    <source>
        <dbReference type="Proteomes" id="UP000583800"/>
    </source>
</evidence>
<dbReference type="GO" id="GO:0003677">
    <property type="term" value="F:DNA binding"/>
    <property type="evidence" value="ECO:0007669"/>
    <property type="project" value="UniProtKB-UniRule"/>
</dbReference>
<sequence>MSEIKEAHIRKWRKARLDEGIGPVTVAKAYRLLKAIFNTAVEDGY</sequence>
<dbReference type="PROSITE" id="PS51900">
    <property type="entry name" value="CB"/>
    <property type="match status" value="1"/>
</dbReference>
<accession>A0A7X0CAQ8</accession>
<protein>
    <recommendedName>
        <fullName evidence="3">Core-binding (CB) domain-containing protein</fullName>
    </recommendedName>
</protein>
<dbReference type="AlphaFoldDB" id="A0A7X0CAQ8"/>
<proteinExistence type="predicted"/>
<dbReference type="Gene3D" id="1.10.150.130">
    <property type="match status" value="1"/>
</dbReference>
<feature type="domain" description="Core-binding (CB)" evidence="3">
    <location>
        <begin position="1"/>
        <end position="41"/>
    </location>
</feature>
<reference evidence="4 5" key="1">
    <citation type="submission" date="2020-08" db="EMBL/GenBank/DDBJ databases">
        <title>Sequencing the genomes of 1000 actinobacteria strains.</title>
        <authorList>
            <person name="Klenk H.-P."/>
        </authorList>
    </citation>
    <scope>NUCLEOTIDE SEQUENCE [LARGE SCALE GENOMIC DNA]</scope>
    <source>
        <strain evidence="4 5">DSM 45913</strain>
    </source>
</reference>